<keyword evidence="1" id="KW-0812">Transmembrane</keyword>
<dbReference type="InterPro" id="IPR002156">
    <property type="entry name" value="RNaseH_domain"/>
</dbReference>
<name>A0A2I0KUX6_PUNGR</name>
<evidence type="ECO:0000259" key="2">
    <source>
        <dbReference type="Pfam" id="PF13456"/>
    </source>
</evidence>
<protein>
    <recommendedName>
        <fullName evidence="2">RNase H type-1 domain-containing protein</fullName>
    </recommendedName>
</protein>
<dbReference type="GO" id="GO:0004523">
    <property type="term" value="F:RNA-DNA hybrid ribonuclease activity"/>
    <property type="evidence" value="ECO:0007669"/>
    <property type="project" value="InterPro"/>
</dbReference>
<dbReference type="EMBL" id="PGOL01000363">
    <property type="protein sequence ID" value="PKI71646.1"/>
    <property type="molecule type" value="Genomic_DNA"/>
</dbReference>
<keyword evidence="1" id="KW-0472">Membrane</keyword>
<comment type="caution">
    <text evidence="3">The sequence shown here is derived from an EMBL/GenBank/DDBJ whole genome shotgun (WGS) entry which is preliminary data.</text>
</comment>
<evidence type="ECO:0000313" key="4">
    <source>
        <dbReference type="Proteomes" id="UP000233551"/>
    </source>
</evidence>
<evidence type="ECO:0000256" key="1">
    <source>
        <dbReference type="SAM" id="Phobius"/>
    </source>
</evidence>
<dbReference type="InterPro" id="IPR012337">
    <property type="entry name" value="RNaseH-like_sf"/>
</dbReference>
<dbReference type="Pfam" id="PF13456">
    <property type="entry name" value="RVT_3"/>
    <property type="match status" value="1"/>
</dbReference>
<keyword evidence="1" id="KW-1133">Transmembrane helix</keyword>
<feature type="domain" description="RNase H type-1" evidence="2">
    <location>
        <begin position="69"/>
        <end position="137"/>
    </location>
</feature>
<proteinExistence type="predicted"/>
<feature type="transmembrane region" description="Helical" evidence="1">
    <location>
        <begin position="29"/>
        <end position="46"/>
    </location>
</feature>
<dbReference type="PANTHER" id="PTHR47723">
    <property type="entry name" value="OS05G0353850 PROTEIN"/>
    <property type="match status" value="1"/>
</dbReference>
<dbReference type="SUPFAM" id="SSF53098">
    <property type="entry name" value="Ribonuclease H-like"/>
    <property type="match status" value="1"/>
</dbReference>
<dbReference type="GO" id="GO:0003676">
    <property type="term" value="F:nucleic acid binding"/>
    <property type="evidence" value="ECO:0007669"/>
    <property type="project" value="InterPro"/>
</dbReference>
<dbReference type="AlphaFoldDB" id="A0A2I0KUX6"/>
<organism evidence="3 4">
    <name type="scientific">Punica granatum</name>
    <name type="common">Pomegranate</name>
    <dbReference type="NCBI Taxonomy" id="22663"/>
    <lineage>
        <taxon>Eukaryota</taxon>
        <taxon>Viridiplantae</taxon>
        <taxon>Streptophyta</taxon>
        <taxon>Embryophyta</taxon>
        <taxon>Tracheophyta</taxon>
        <taxon>Spermatophyta</taxon>
        <taxon>Magnoliopsida</taxon>
        <taxon>eudicotyledons</taxon>
        <taxon>Gunneridae</taxon>
        <taxon>Pentapetalae</taxon>
        <taxon>rosids</taxon>
        <taxon>malvids</taxon>
        <taxon>Myrtales</taxon>
        <taxon>Lythraceae</taxon>
        <taxon>Punica</taxon>
    </lineage>
</organism>
<reference evidence="3 4" key="1">
    <citation type="submission" date="2017-11" db="EMBL/GenBank/DDBJ databases">
        <title>De-novo sequencing of pomegranate (Punica granatum L.) genome.</title>
        <authorList>
            <person name="Akparov Z."/>
            <person name="Amiraslanov A."/>
            <person name="Hajiyeva S."/>
            <person name="Abbasov M."/>
            <person name="Kaur K."/>
            <person name="Hamwieh A."/>
            <person name="Solovyev V."/>
            <person name="Salamov A."/>
            <person name="Braich B."/>
            <person name="Kosarev P."/>
            <person name="Mahmoud A."/>
            <person name="Hajiyev E."/>
            <person name="Babayeva S."/>
            <person name="Izzatullayeva V."/>
            <person name="Mammadov A."/>
            <person name="Mammadov A."/>
            <person name="Sharifova S."/>
            <person name="Ojaghi J."/>
            <person name="Eynullazada K."/>
            <person name="Bayramov B."/>
            <person name="Abdulazimova A."/>
            <person name="Shahmuradov I."/>
        </authorList>
    </citation>
    <scope>NUCLEOTIDE SEQUENCE [LARGE SCALE GENOMIC DNA]</scope>
    <source>
        <strain evidence="4">cv. AG2017</strain>
        <tissue evidence="3">Leaf</tissue>
    </source>
</reference>
<dbReference type="Gene3D" id="3.30.420.10">
    <property type="entry name" value="Ribonuclease H-like superfamily/Ribonuclease H"/>
    <property type="match status" value="1"/>
</dbReference>
<dbReference type="InterPro" id="IPR036397">
    <property type="entry name" value="RNaseH_sf"/>
</dbReference>
<sequence length="153" mass="16906">MEFLSLRIDQKFKRDPARAFHLVKGVSPYITYFSPMISFFSVRLTMRPLRPLNAPSNSFVNFQGWAKLNTDGWAAGSPGQAGTGGVLRDHRGGWISGLGRHLGKTNSILAECWALQEGLKMAKDKGIQFLEVELDAQDADPAAREPPNEAHLP</sequence>
<gene>
    <name evidence="3" type="ORF">CRG98_007969</name>
</gene>
<dbReference type="InterPro" id="IPR053151">
    <property type="entry name" value="RNase_H-like"/>
</dbReference>
<dbReference type="Proteomes" id="UP000233551">
    <property type="component" value="Unassembled WGS sequence"/>
</dbReference>
<dbReference type="CDD" id="cd06222">
    <property type="entry name" value="RNase_H_like"/>
    <property type="match status" value="1"/>
</dbReference>
<dbReference type="PANTHER" id="PTHR47723:SF19">
    <property type="entry name" value="POLYNUCLEOTIDYL TRANSFERASE, RIBONUCLEASE H-LIKE SUPERFAMILY PROTEIN"/>
    <property type="match status" value="1"/>
</dbReference>
<evidence type="ECO:0000313" key="3">
    <source>
        <dbReference type="EMBL" id="PKI71646.1"/>
    </source>
</evidence>
<accession>A0A2I0KUX6</accession>
<dbReference type="InterPro" id="IPR044730">
    <property type="entry name" value="RNase_H-like_dom_plant"/>
</dbReference>
<keyword evidence="4" id="KW-1185">Reference proteome</keyword>